<dbReference type="GO" id="GO:0008076">
    <property type="term" value="C:voltage-gated potassium channel complex"/>
    <property type="evidence" value="ECO:0007669"/>
    <property type="project" value="InterPro"/>
</dbReference>
<dbReference type="AlphaFoldDB" id="A0A9P1FKM6"/>
<dbReference type="PRINTS" id="PR00169">
    <property type="entry name" value="KCHANNEL"/>
</dbReference>
<feature type="region of interest" description="Disordered" evidence="12">
    <location>
        <begin position="1"/>
        <end position="25"/>
    </location>
</feature>
<keyword evidence="7" id="KW-0630">Potassium</keyword>
<keyword evidence="10 13" id="KW-0472">Membrane</keyword>
<evidence type="ECO:0000256" key="10">
    <source>
        <dbReference type="ARBA" id="ARBA00023136"/>
    </source>
</evidence>
<evidence type="ECO:0000256" key="5">
    <source>
        <dbReference type="ARBA" id="ARBA00022826"/>
    </source>
</evidence>
<proteinExistence type="predicted"/>
<dbReference type="PANTHER" id="PTHR11537:SF254">
    <property type="entry name" value="POTASSIUM VOLTAGE-GATED CHANNEL PROTEIN SHAB"/>
    <property type="match status" value="1"/>
</dbReference>
<feature type="transmembrane region" description="Helical" evidence="13">
    <location>
        <begin position="249"/>
        <end position="271"/>
    </location>
</feature>
<feature type="transmembrane region" description="Helical" evidence="13">
    <location>
        <begin position="112"/>
        <end position="133"/>
    </location>
</feature>
<dbReference type="Gene3D" id="1.10.287.70">
    <property type="match status" value="1"/>
</dbReference>
<gene>
    <name evidence="15" type="ORF">C1SCF055_LOCUS5605</name>
</gene>
<dbReference type="Gene3D" id="1.20.120.350">
    <property type="entry name" value="Voltage-gated potassium channels. Chain C"/>
    <property type="match status" value="1"/>
</dbReference>
<evidence type="ECO:0000256" key="9">
    <source>
        <dbReference type="ARBA" id="ARBA00023065"/>
    </source>
</evidence>
<organism evidence="15">
    <name type="scientific">Cladocopium goreaui</name>
    <dbReference type="NCBI Taxonomy" id="2562237"/>
    <lineage>
        <taxon>Eukaryota</taxon>
        <taxon>Sar</taxon>
        <taxon>Alveolata</taxon>
        <taxon>Dinophyceae</taxon>
        <taxon>Suessiales</taxon>
        <taxon>Symbiodiniaceae</taxon>
        <taxon>Cladocopium</taxon>
    </lineage>
</organism>
<reference evidence="15" key="1">
    <citation type="submission" date="2022-10" db="EMBL/GenBank/DDBJ databases">
        <authorList>
            <person name="Chen Y."/>
            <person name="Dougan E. K."/>
            <person name="Chan C."/>
            <person name="Rhodes N."/>
            <person name="Thang M."/>
        </authorList>
    </citation>
    <scope>NUCLEOTIDE SEQUENCE</scope>
</reference>
<keyword evidence="9" id="KW-0406">Ion transport</keyword>
<comment type="subcellular location">
    <subcellularLocation>
        <location evidence="1">Membrane</location>
        <topology evidence="1">Multi-pass membrane protein</topology>
    </subcellularLocation>
</comment>
<evidence type="ECO:0000256" key="3">
    <source>
        <dbReference type="ARBA" id="ARBA00022538"/>
    </source>
</evidence>
<evidence type="ECO:0000256" key="1">
    <source>
        <dbReference type="ARBA" id="ARBA00004141"/>
    </source>
</evidence>
<evidence type="ECO:0000256" key="13">
    <source>
        <dbReference type="SAM" id="Phobius"/>
    </source>
</evidence>
<feature type="transmembrane region" description="Helical" evidence="13">
    <location>
        <begin position="351"/>
        <end position="370"/>
    </location>
</feature>
<dbReference type="GO" id="GO:0005249">
    <property type="term" value="F:voltage-gated potassium channel activity"/>
    <property type="evidence" value="ECO:0007669"/>
    <property type="project" value="InterPro"/>
</dbReference>
<dbReference type="SUPFAM" id="SSF81324">
    <property type="entry name" value="Voltage-gated potassium channels"/>
    <property type="match status" value="1"/>
</dbReference>
<dbReference type="PANTHER" id="PTHR11537">
    <property type="entry name" value="VOLTAGE-GATED POTASSIUM CHANNEL"/>
    <property type="match status" value="1"/>
</dbReference>
<dbReference type="Proteomes" id="UP001152797">
    <property type="component" value="Unassembled WGS sequence"/>
</dbReference>
<accession>A0A9P1FKM6</accession>
<name>A0A9P1FKM6_9DINO</name>
<dbReference type="GO" id="GO:0001508">
    <property type="term" value="P:action potential"/>
    <property type="evidence" value="ECO:0007669"/>
    <property type="project" value="TreeGrafter"/>
</dbReference>
<keyword evidence="8 13" id="KW-1133">Transmembrane helix</keyword>
<feature type="transmembrane region" description="Helical" evidence="13">
    <location>
        <begin position="321"/>
        <end position="339"/>
    </location>
</feature>
<evidence type="ECO:0000313" key="15">
    <source>
        <dbReference type="EMBL" id="CAI3977467.1"/>
    </source>
</evidence>
<evidence type="ECO:0000313" key="16">
    <source>
        <dbReference type="EMBL" id="CAL4764779.1"/>
    </source>
</evidence>
<keyword evidence="11" id="KW-0407">Ion channel</keyword>
<dbReference type="InterPro" id="IPR005821">
    <property type="entry name" value="Ion_trans_dom"/>
</dbReference>
<keyword evidence="3" id="KW-0633">Potassium transport</keyword>
<dbReference type="OrthoDB" id="415460at2759"/>
<evidence type="ECO:0000256" key="8">
    <source>
        <dbReference type="ARBA" id="ARBA00022989"/>
    </source>
</evidence>
<evidence type="ECO:0000256" key="2">
    <source>
        <dbReference type="ARBA" id="ARBA00022448"/>
    </source>
</evidence>
<feature type="domain" description="Ion transport" evidence="14">
    <location>
        <begin position="114"/>
        <end position="379"/>
    </location>
</feature>
<comment type="caution">
    <text evidence="15">The sequence shown here is derived from an EMBL/GenBank/DDBJ whole genome shotgun (WGS) entry which is preliminary data.</text>
</comment>
<dbReference type="EMBL" id="CAMXCT030000346">
    <property type="protein sequence ID" value="CAL4764779.1"/>
    <property type="molecule type" value="Genomic_DNA"/>
</dbReference>
<keyword evidence="2" id="KW-0813">Transport</keyword>
<sequence>MQPFRFQRAPEKDDDSEELAPPQISAEDAAKLIQTHWRKAGRYRSRTRSKTLDAMENVRTFRMAPADAERPFYTHTLGLTFVSHTQNRMVEETRPPAEKIFLLLSDPNSSSAAQFVSIVIITFTVISICGFVLETDRGLYEMSPDFWLGLEVVCTAVFTAEYLTLSLTCRAAGIPLVSFVLAPRSIAELVALLPFYVEVILRSAGFTNTAALKAFRVVRLIRVLRVFRLGRYAAGLQIMWKAVVDSRQAISVLLFLLCTGVVMFSSTLYYLERLSCPLREQMTTTELATYLSECSDLFNRGVSPAHGLCCTEDNSPNDFPSIIAACWWAVVTLTSLGYGDLYPKTVQGKCVGMLAMIAGLLLIALPIAIISQKFQDIYEVNDKEEAKNRAAQRMRGAPHETWTLIPGSDVIRRLKGLAVKDDEAREAIQSMVRSLEEIWELREALGRERKYALAQTTRFHKGFDKLLMGMMAENS</sequence>
<evidence type="ECO:0000259" key="14">
    <source>
        <dbReference type="Pfam" id="PF00520"/>
    </source>
</evidence>
<evidence type="ECO:0000256" key="11">
    <source>
        <dbReference type="ARBA" id="ARBA00023303"/>
    </source>
</evidence>
<keyword evidence="17" id="KW-1185">Reference proteome</keyword>
<evidence type="ECO:0000313" key="17">
    <source>
        <dbReference type="Proteomes" id="UP001152797"/>
    </source>
</evidence>
<keyword evidence="4 13" id="KW-0812">Transmembrane</keyword>
<evidence type="ECO:0000256" key="4">
    <source>
        <dbReference type="ARBA" id="ARBA00022692"/>
    </source>
</evidence>
<reference evidence="16 17" key="2">
    <citation type="submission" date="2024-05" db="EMBL/GenBank/DDBJ databases">
        <authorList>
            <person name="Chen Y."/>
            <person name="Shah S."/>
            <person name="Dougan E. K."/>
            <person name="Thang M."/>
            <person name="Chan C."/>
        </authorList>
    </citation>
    <scope>NUCLEOTIDE SEQUENCE [LARGE SCALE GENOMIC DNA]</scope>
</reference>
<evidence type="ECO:0000256" key="6">
    <source>
        <dbReference type="ARBA" id="ARBA00022882"/>
    </source>
</evidence>
<keyword evidence="5" id="KW-0631">Potassium channel</keyword>
<protein>
    <submittedName>
        <fullName evidence="16">Potassium voltage-gated channel subfamily B member 2</fullName>
    </submittedName>
</protein>
<dbReference type="InterPro" id="IPR028325">
    <property type="entry name" value="VG_K_chnl"/>
</dbReference>
<evidence type="ECO:0000256" key="7">
    <source>
        <dbReference type="ARBA" id="ARBA00022958"/>
    </source>
</evidence>
<dbReference type="EMBL" id="CAMXCT020000346">
    <property type="protein sequence ID" value="CAL1130842.1"/>
    <property type="molecule type" value="Genomic_DNA"/>
</dbReference>
<dbReference type="InterPro" id="IPR027359">
    <property type="entry name" value="Volt_channel_dom_sf"/>
</dbReference>
<dbReference type="Pfam" id="PF00520">
    <property type="entry name" value="Ion_trans"/>
    <property type="match status" value="1"/>
</dbReference>
<dbReference type="EMBL" id="CAMXCT010000346">
    <property type="protein sequence ID" value="CAI3977467.1"/>
    <property type="molecule type" value="Genomic_DNA"/>
</dbReference>
<evidence type="ECO:0000256" key="12">
    <source>
        <dbReference type="SAM" id="MobiDB-lite"/>
    </source>
</evidence>
<keyword evidence="6" id="KW-0851">Voltage-gated channel</keyword>